<evidence type="ECO:0000313" key="1">
    <source>
        <dbReference type="EMBL" id="GBM37872.1"/>
    </source>
</evidence>
<proteinExistence type="predicted"/>
<organism evidence="1 2">
    <name type="scientific">Araneus ventricosus</name>
    <name type="common">Orbweaver spider</name>
    <name type="synonym">Epeira ventricosa</name>
    <dbReference type="NCBI Taxonomy" id="182803"/>
    <lineage>
        <taxon>Eukaryota</taxon>
        <taxon>Metazoa</taxon>
        <taxon>Ecdysozoa</taxon>
        <taxon>Arthropoda</taxon>
        <taxon>Chelicerata</taxon>
        <taxon>Arachnida</taxon>
        <taxon>Araneae</taxon>
        <taxon>Araneomorphae</taxon>
        <taxon>Entelegynae</taxon>
        <taxon>Araneoidea</taxon>
        <taxon>Araneidae</taxon>
        <taxon>Araneus</taxon>
    </lineage>
</organism>
<sequence>MSFYVTLPSDSSLRYFPNNKISSFVTQLPSPIILEGKWEVGLAEIIYPHTWYNVNDMNNIFRFDLGEGKLITRKIPPGSYETVPGFLKALVLPLHEGKISFKFYDDNKEVKIKTEKKSKVVLIEGLCDLLGFQPHVVEGVEETSFVADPQAAYPVFYVYTMCFPRKYVDGTRQYFRWTDA</sequence>
<dbReference type="EMBL" id="BGPR01000852">
    <property type="protein sequence ID" value="GBM37872.1"/>
    <property type="molecule type" value="Genomic_DNA"/>
</dbReference>
<protein>
    <submittedName>
        <fullName evidence="1">Uncharacterized protein</fullName>
    </submittedName>
</protein>
<accession>A0A4Y2F9A5</accession>
<comment type="caution">
    <text evidence="1">The sequence shown here is derived from an EMBL/GenBank/DDBJ whole genome shotgun (WGS) entry which is preliminary data.</text>
</comment>
<reference evidence="1 2" key="1">
    <citation type="journal article" date="2019" name="Sci. Rep.">
        <title>Orb-weaving spider Araneus ventricosus genome elucidates the spidroin gene catalogue.</title>
        <authorList>
            <person name="Kono N."/>
            <person name="Nakamura H."/>
            <person name="Ohtoshi R."/>
            <person name="Moran D.A.P."/>
            <person name="Shinohara A."/>
            <person name="Yoshida Y."/>
            <person name="Fujiwara M."/>
            <person name="Mori M."/>
            <person name="Tomita M."/>
            <person name="Arakawa K."/>
        </authorList>
    </citation>
    <scope>NUCLEOTIDE SEQUENCE [LARGE SCALE GENOMIC DNA]</scope>
</reference>
<evidence type="ECO:0000313" key="2">
    <source>
        <dbReference type="Proteomes" id="UP000499080"/>
    </source>
</evidence>
<keyword evidence="2" id="KW-1185">Reference proteome</keyword>
<dbReference type="OrthoDB" id="6772689at2759"/>
<dbReference type="Proteomes" id="UP000499080">
    <property type="component" value="Unassembled WGS sequence"/>
</dbReference>
<dbReference type="AlphaFoldDB" id="A0A4Y2F9A5"/>
<name>A0A4Y2F9A5_ARAVE</name>
<gene>
    <name evidence="1" type="ORF">AVEN_193390_1</name>
</gene>